<evidence type="ECO:0000256" key="1">
    <source>
        <dbReference type="SAM" id="Phobius"/>
    </source>
</evidence>
<reference evidence="2 3" key="1">
    <citation type="submission" date="2018-06" db="EMBL/GenBank/DDBJ databases">
        <title>Genomic Encyclopedia of Type Strains, Phase IV (KMG-IV): sequencing the most valuable type-strain genomes for metagenomic binning, comparative biology and taxonomic classification.</title>
        <authorList>
            <person name="Goeker M."/>
        </authorList>
    </citation>
    <scope>NUCLEOTIDE SEQUENCE [LARGE SCALE GENOMIC DNA]</scope>
    <source>
        <strain evidence="2 3">DSM 18048</strain>
    </source>
</reference>
<dbReference type="AlphaFoldDB" id="A0A318S925"/>
<name>A0A318S925_9DEIO</name>
<feature type="transmembrane region" description="Helical" evidence="1">
    <location>
        <begin position="142"/>
        <end position="164"/>
    </location>
</feature>
<dbReference type="Pfam" id="PF06182">
    <property type="entry name" value="ABC2_membrane_6"/>
    <property type="match status" value="1"/>
</dbReference>
<keyword evidence="1" id="KW-0472">Membrane</keyword>
<dbReference type="Proteomes" id="UP000248326">
    <property type="component" value="Unassembled WGS sequence"/>
</dbReference>
<evidence type="ECO:0000313" key="2">
    <source>
        <dbReference type="EMBL" id="PYE55711.1"/>
    </source>
</evidence>
<dbReference type="PANTHER" id="PTHR36832:SF2">
    <property type="entry name" value="INTEGRAL MEMBRANE PROTEIN"/>
    <property type="match status" value="1"/>
</dbReference>
<gene>
    <name evidence="2" type="ORF">DES52_10274</name>
</gene>
<feature type="transmembrane region" description="Helical" evidence="1">
    <location>
        <begin position="59"/>
        <end position="80"/>
    </location>
</feature>
<feature type="transmembrane region" description="Helical" evidence="1">
    <location>
        <begin position="117"/>
        <end position="136"/>
    </location>
</feature>
<keyword evidence="3" id="KW-1185">Reference proteome</keyword>
<accession>A0A318S925</accession>
<comment type="caution">
    <text evidence="2">The sequence shown here is derived from an EMBL/GenBank/DDBJ whole genome shotgun (WGS) entry which is preliminary data.</text>
</comment>
<dbReference type="InterPro" id="IPR010390">
    <property type="entry name" value="ABC-2_transporter-like"/>
</dbReference>
<proteinExistence type="predicted"/>
<organism evidence="2 3">
    <name type="scientific">Deinococcus yavapaiensis KR-236</name>
    <dbReference type="NCBI Taxonomy" id="694435"/>
    <lineage>
        <taxon>Bacteria</taxon>
        <taxon>Thermotogati</taxon>
        <taxon>Deinococcota</taxon>
        <taxon>Deinococci</taxon>
        <taxon>Deinococcales</taxon>
        <taxon>Deinococcaceae</taxon>
        <taxon>Deinococcus</taxon>
    </lineage>
</organism>
<keyword evidence="1" id="KW-0812">Transmembrane</keyword>
<dbReference type="PANTHER" id="PTHR36832">
    <property type="entry name" value="SLR1174 PROTEIN-RELATED"/>
    <property type="match status" value="1"/>
</dbReference>
<feature type="transmembrane region" description="Helical" evidence="1">
    <location>
        <begin position="176"/>
        <end position="198"/>
    </location>
</feature>
<dbReference type="EMBL" id="QJSX01000002">
    <property type="protein sequence ID" value="PYE55711.1"/>
    <property type="molecule type" value="Genomic_DNA"/>
</dbReference>
<sequence>MTPILFAEIARRSVRRHFAYRAAAVAGLVTNVFFGLLRASVLLALLGDRGSVDGLDAKALVTYTGLTQAMITYLSIFGWYDLMNTVSRGEVASDLLRPVSFLGFWLAQDVGRAVAGLVLRGATLMAIYALLFDIFVPTDLRAWAALLLSLGLALLVSFGFRFLVNLAAFWSPDARGIGRFAFTLGMFLSGFLMPLRFFPEWLQTAAKFTPFPSMLNTPVEVYLGVLKGRDLTLALLTQALWAAALLLLARLVLSRATRKLVLQGG</sequence>
<keyword evidence="1" id="KW-1133">Transmembrane helix</keyword>
<evidence type="ECO:0000313" key="3">
    <source>
        <dbReference type="Proteomes" id="UP000248326"/>
    </source>
</evidence>
<protein>
    <submittedName>
        <fullName evidence="2">ABC-2 type transport system permease protein</fullName>
    </submittedName>
</protein>
<feature type="transmembrane region" description="Helical" evidence="1">
    <location>
        <begin position="231"/>
        <end position="253"/>
    </location>
</feature>
<feature type="transmembrane region" description="Helical" evidence="1">
    <location>
        <begin position="20"/>
        <end position="47"/>
    </location>
</feature>